<evidence type="ECO:0000256" key="6">
    <source>
        <dbReference type="ARBA" id="ARBA00022989"/>
    </source>
</evidence>
<keyword evidence="5" id="KW-0256">Endoplasmic reticulum</keyword>
<evidence type="ECO:0000256" key="7">
    <source>
        <dbReference type="ARBA" id="ARBA00023136"/>
    </source>
</evidence>
<dbReference type="OrthoDB" id="263893at2759"/>
<reference evidence="10 11" key="1">
    <citation type="journal article" date="2018" name="Mol. Plant">
        <title>The genome of Artemisia annua provides insight into the evolution of Asteraceae family and artemisinin biosynthesis.</title>
        <authorList>
            <person name="Shen Q."/>
            <person name="Zhang L."/>
            <person name="Liao Z."/>
            <person name="Wang S."/>
            <person name="Yan T."/>
            <person name="Shi P."/>
            <person name="Liu M."/>
            <person name="Fu X."/>
            <person name="Pan Q."/>
            <person name="Wang Y."/>
            <person name="Lv Z."/>
            <person name="Lu X."/>
            <person name="Zhang F."/>
            <person name="Jiang W."/>
            <person name="Ma Y."/>
            <person name="Chen M."/>
            <person name="Hao X."/>
            <person name="Li L."/>
            <person name="Tang Y."/>
            <person name="Lv G."/>
            <person name="Zhou Y."/>
            <person name="Sun X."/>
            <person name="Brodelius P.E."/>
            <person name="Rose J.K.C."/>
            <person name="Tang K."/>
        </authorList>
    </citation>
    <scope>NUCLEOTIDE SEQUENCE [LARGE SCALE GENOMIC DNA]</scope>
    <source>
        <strain evidence="11">cv. Huhao1</strain>
        <tissue evidence="10">Leaf</tissue>
    </source>
</reference>
<protein>
    <recommendedName>
        <fullName evidence="3">Signal peptidase complex subunit 1</fullName>
    </recommendedName>
</protein>
<dbReference type="GO" id="GO:0045047">
    <property type="term" value="P:protein targeting to ER"/>
    <property type="evidence" value="ECO:0007669"/>
    <property type="project" value="TreeGrafter"/>
</dbReference>
<evidence type="ECO:0000256" key="5">
    <source>
        <dbReference type="ARBA" id="ARBA00022824"/>
    </source>
</evidence>
<keyword evidence="11" id="KW-1185">Reference proteome</keyword>
<name>A0A2U1KKE1_ARTAN</name>
<dbReference type="PANTHER" id="PTHR13202:SF0">
    <property type="entry name" value="SIGNAL PEPTIDASE COMPLEX SUBUNIT 1"/>
    <property type="match status" value="1"/>
</dbReference>
<evidence type="ECO:0000256" key="1">
    <source>
        <dbReference type="ARBA" id="ARBA00004477"/>
    </source>
</evidence>
<dbReference type="STRING" id="35608.A0A2U1KKE1"/>
<evidence type="ECO:0000313" key="11">
    <source>
        <dbReference type="Proteomes" id="UP000245207"/>
    </source>
</evidence>
<feature type="transmembrane region" description="Helical" evidence="9">
    <location>
        <begin position="12"/>
        <end position="30"/>
    </location>
</feature>
<dbReference type="Pfam" id="PF06645">
    <property type="entry name" value="SPC12"/>
    <property type="match status" value="1"/>
</dbReference>
<evidence type="ECO:0000256" key="3">
    <source>
        <dbReference type="ARBA" id="ARBA00017059"/>
    </source>
</evidence>
<evidence type="ECO:0000256" key="2">
    <source>
        <dbReference type="ARBA" id="ARBA00005245"/>
    </source>
</evidence>
<dbReference type="Proteomes" id="UP000245207">
    <property type="component" value="Unassembled WGS sequence"/>
</dbReference>
<keyword evidence="4 9" id="KW-0812">Transmembrane</keyword>
<comment type="similarity">
    <text evidence="2">Belongs to the SPCS1 family.</text>
</comment>
<keyword evidence="6 9" id="KW-1133">Transmembrane helix</keyword>
<comment type="function">
    <text evidence="8">Component of the signal peptidase complex (SPC) which catalyzes the cleavage of N-terminal signal sequences from nascent proteins as they are translocated into the lumen of the endoplasmic reticulum. Dispensable for SPC enzymatic activity.</text>
</comment>
<dbReference type="PANTHER" id="PTHR13202">
    <property type="entry name" value="MICROSOMAL SIGNAL PEPTIDASE 12 KDA SUBUNIT"/>
    <property type="match status" value="1"/>
</dbReference>
<dbReference type="GO" id="GO:0005787">
    <property type="term" value="C:signal peptidase complex"/>
    <property type="evidence" value="ECO:0007669"/>
    <property type="project" value="InterPro"/>
</dbReference>
<evidence type="ECO:0000256" key="9">
    <source>
        <dbReference type="SAM" id="Phobius"/>
    </source>
</evidence>
<dbReference type="EMBL" id="PKPP01017047">
    <property type="protein sequence ID" value="PWA37250.1"/>
    <property type="molecule type" value="Genomic_DNA"/>
</dbReference>
<feature type="transmembrane region" description="Helical" evidence="9">
    <location>
        <begin position="36"/>
        <end position="56"/>
    </location>
</feature>
<accession>A0A2U1KKE1</accession>
<keyword evidence="7 9" id="KW-0472">Membrane</keyword>
<dbReference type="GO" id="GO:0006465">
    <property type="term" value="P:signal peptide processing"/>
    <property type="evidence" value="ECO:0007669"/>
    <property type="project" value="InterPro"/>
</dbReference>
<evidence type="ECO:0000256" key="4">
    <source>
        <dbReference type="ARBA" id="ARBA00022692"/>
    </source>
</evidence>
<organism evidence="10 11">
    <name type="scientific">Artemisia annua</name>
    <name type="common">Sweet wormwood</name>
    <dbReference type="NCBI Taxonomy" id="35608"/>
    <lineage>
        <taxon>Eukaryota</taxon>
        <taxon>Viridiplantae</taxon>
        <taxon>Streptophyta</taxon>
        <taxon>Embryophyta</taxon>
        <taxon>Tracheophyta</taxon>
        <taxon>Spermatophyta</taxon>
        <taxon>Magnoliopsida</taxon>
        <taxon>eudicotyledons</taxon>
        <taxon>Gunneridae</taxon>
        <taxon>Pentapetalae</taxon>
        <taxon>asterids</taxon>
        <taxon>campanulids</taxon>
        <taxon>Asterales</taxon>
        <taxon>Asteraceae</taxon>
        <taxon>Asteroideae</taxon>
        <taxon>Anthemideae</taxon>
        <taxon>Artemisiinae</taxon>
        <taxon>Artemisia</taxon>
    </lineage>
</organism>
<evidence type="ECO:0000256" key="8">
    <source>
        <dbReference type="ARBA" id="ARBA00045204"/>
    </source>
</evidence>
<gene>
    <name evidence="10" type="ORF">CTI12_AA589530</name>
</gene>
<comment type="subcellular location">
    <subcellularLocation>
        <location evidence="1">Endoplasmic reticulum membrane</location>
        <topology evidence="1">Multi-pass membrane protein</topology>
    </subcellularLocation>
</comment>
<proteinExistence type="inferred from homology"/>
<comment type="caution">
    <text evidence="10">The sequence shown here is derived from an EMBL/GenBank/DDBJ whole genome shotgun (WGS) entry which is preliminary data.</text>
</comment>
<sequence length="141" mass="16280">MDSQGQKVAEQLMQIMLVVFAIGAFLTGYITESYQLMVYIYAAGVVLTTLVTVPNWPFFNLHPLKWLDPSESEKASETRCCSKPKQVLTEKPQCFFYNKRQARLENLSVIEFDEHSVSCLDNIESVLMLRFWVLGMKEHIH</sequence>
<dbReference type="AlphaFoldDB" id="A0A2U1KKE1"/>
<dbReference type="InterPro" id="IPR009542">
    <property type="entry name" value="Spc1/SPCS1"/>
</dbReference>
<evidence type="ECO:0000313" key="10">
    <source>
        <dbReference type="EMBL" id="PWA37250.1"/>
    </source>
</evidence>